<keyword evidence="2" id="KW-1185">Reference proteome</keyword>
<name>A0A6V6YM61_9FLAO</name>
<dbReference type="AlphaFoldDB" id="A0A6V6YM61"/>
<accession>A0A6V6YM61</accession>
<protein>
    <submittedName>
        <fullName evidence="1">Uncharacterized protein</fullName>
    </submittedName>
</protein>
<gene>
    <name evidence="1" type="ORF">FLAT13_00050</name>
</gene>
<evidence type="ECO:0000313" key="1">
    <source>
        <dbReference type="EMBL" id="CAD0000489.1"/>
    </source>
</evidence>
<comment type="caution">
    <text evidence="1">The sequence shown here is derived from an EMBL/GenBank/DDBJ whole genome shotgun (WGS) entry which is preliminary data.</text>
</comment>
<reference evidence="1 2" key="1">
    <citation type="submission" date="2020-06" db="EMBL/GenBank/DDBJ databases">
        <authorList>
            <person name="Criscuolo A."/>
        </authorList>
    </citation>
    <scope>NUCLEOTIDE SEQUENCE [LARGE SCALE GENOMIC DNA]</scope>
    <source>
        <strain evidence="2">CIP 111411</strain>
    </source>
</reference>
<organism evidence="1 2">
    <name type="scientific">Flavobacterium salmonis</name>
    <dbReference type="NCBI Taxonomy" id="2654844"/>
    <lineage>
        <taxon>Bacteria</taxon>
        <taxon>Pseudomonadati</taxon>
        <taxon>Bacteroidota</taxon>
        <taxon>Flavobacteriia</taxon>
        <taxon>Flavobacteriales</taxon>
        <taxon>Flavobacteriaceae</taxon>
        <taxon>Flavobacterium</taxon>
    </lineage>
</organism>
<proteinExistence type="predicted"/>
<sequence>MGGTENSSPGVIVGLPLPSYILISALDCHTLAVLDPLKYRKVELEVK</sequence>
<evidence type="ECO:0000313" key="2">
    <source>
        <dbReference type="Proteomes" id="UP000530060"/>
    </source>
</evidence>
<dbReference type="Proteomes" id="UP000530060">
    <property type="component" value="Unassembled WGS sequence"/>
</dbReference>
<dbReference type="EMBL" id="CAIJDP010000044">
    <property type="protein sequence ID" value="CAD0000489.1"/>
    <property type="molecule type" value="Genomic_DNA"/>
</dbReference>